<feature type="transmembrane region" description="Helical" evidence="10">
    <location>
        <begin position="470"/>
        <end position="489"/>
    </location>
</feature>
<evidence type="ECO:0000256" key="11">
    <source>
        <dbReference type="SAM" id="SignalP"/>
    </source>
</evidence>
<keyword evidence="6 10" id="KW-0812">Transmembrane</keyword>
<sequence length="499" mass="55457">MADLAWFWCAAACVKVLLAPAYRSTDFEVHRHWLALTSSLPISQWYVDASSPWTLDYPPLFAYFEFLLSIPAAIVDPAIVDIRNLGYEAESVVLFQRLSVVFADLSLLVGAGLIARRLSGGKRRLVYALILWSPALIIVDHVHFQYNGLLLGVLLLSLALLTEGRDLEGGLAFAVLICSKHLFAIAAPVYFVYLLRHYCSGRGIWRDLGRFLKMGAVVGVVAAVSFGPFLYHGQMKQVFYRLFPFGRGLCHAYWAPNFWVFYIILDKFMAFFLRKFGYPVEIPSASFTGGLVGSSSPFAVLPQVTPAVSLVLVIVGMSPCLVRVWKKPEPRHVVRWVSYAYTCGFIFGWHVHEKASLHFVIPLAVIAADSLEDAGHYFLLATGDLLLFDVPLLFGPEEYPVKLLLLLIHSIIVLSSLSPLFSGKVSQEDVPTTTTAAVGPAGMWYLAGFAAVEVWGQLLHPLLLGDRLPFLPLMLVSTYCAFGMVYSWTWQLRRILAAG</sequence>
<feature type="transmembrane region" description="Helical" evidence="10">
    <location>
        <begin position="442"/>
        <end position="463"/>
    </location>
</feature>
<gene>
    <name evidence="12" type="ORF">SI7747_10013395</name>
</gene>
<protein>
    <recommendedName>
        <fullName evidence="10">Alpha-1,3-glucosyltransferase</fullName>
        <ecNumber evidence="10">2.4.1.-</ecNumber>
    </recommendedName>
</protein>
<keyword evidence="11" id="KW-0732">Signal</keyword>
<feature type="transmembrane region" description="Helical" evidence="10">
    <location>
        <begin position="333"/>
        <end position="352"/>
    </location>
</feature>
<evidence type="ECO:0000256" key="9">
    <source>
        <dbReference type="ARBA" id="ARBA00023136"/>
    </source>
</evidence>
<evidence type="ECO:0000256" key="2">
    <source>
        <dbReference type="ARBA" id="ARBA00004922"/>
    </source>
</evidence>
<evidence type="ECO:0000313" key="13">
    <source>
        <dbReference type="Proteomes" id="UP001189122"/>
    </source>
</evidence>
<feature type="transmembrane region" description="Helical" evidence="10">
    <location>
        <begin position="252"/>
        <end position="273"/>
    </location>
</feature>
<dbReference type="PANTHER" id="PTHR12413">
    <property type="entry name" value="DOLICHYL GLYCOSYLTRANSFERASE"/>
    <property type="match status" value="1"/>
</dbReference>
<feature type="transmembrane region" description="Helical" evidence="10">
    <location>
        <begin position="403"/>
        <end position="422"/>
    </location>
</feature>
<evidence type="ECO:0000256" key="6">
    <source>
        <dbReference type="ARBA" id="ARBA00022692"/>
    </source>
</evidence>
<comment type="pathway">
    <text evidence="2 10">Protein modification; protein glycosylation.</text>
</comment>
<proteinExistence type="inferred from homology"/>
<reference evidence="12 13" key="1">
    <citation type="submission" date="2019-12" db="EMBL/GenBank/DDBJ databases">
        <authorList>
            <person name="Scholz U."/>
            <person name="Mascher M."/>
            <person name="Fiebig A."/>
        </authorList>
    </citation>
    <scope>NUCLEOTIDE SEQUENCE</scope>
</reference>
<keyword evidence="8 10" id="KW-1133">Transmembrane helix</keyword>
<keyword evidence="4 10" id="KW-0328">Glycosyltransferase</keyword>
<feature type="signal peptide" evidence="11">
    <location>
        <begin position="1"/>
        <end position="21"/>
    </location>
</feature>
<comment type="similarity">
    <text evidence="3 10">Belongs to the ALG6/ALG8 glucosyltransferase family.</text>
</comment>
<dbReference type="EMBL" id="LR743597">
    <property type="protein sequence ID" value="CAA2627743.1"/>
    <property type="molecule type" value="Genomic_DNA"/>
</dbReference>
<dbReference type="EC" id="2.4.1.-" evidence="10"/>
<dbReference type="AlphaFoldDB" id="A0A7I8JC91"/>
<dbReference type="Pfam" id="PF03155">
    <property type="entry name" value="Alg6_Alg8"/>
    <property type="match status" value="1"/>
</dbReference>
<keyword evidence="7 10" id="KW-0256">Endoplasmic reticulum</keyword>
<comment type="subcellular location">
    <subcellularLocation>
        <location evidence="1 10">Endoplasmic reticulum membrane</location>
        <topology evidence="1 10">Multi-pass membrane protein</topology>
    </subcellularLocation>
</comment>
<evidence type="ECO:0000256" key="7">
    <source>
        <dbReference type="ARBA" id="ARBA00022824"/>
    </source>
</evidence>
<evidence type="ECO:0000256" key="4">
    <source>
        <dbReference type="ARBA" id="ARBA00022676"/>
    </source>
</evidence>
<organism evidence="12">
    <name type="scientific">Spirodela intermedia</name>
    <name type="common">Intermediate duckweed</name>
    <dbReference type="NCBI Taxonomy" id="51605"/>
    <lineage>
        <taxon>Eukaryota</taxon>
        <taxon>Viridiplantae</taxon>
        <taxon>Streptophyta</taxon>
        <taxon>Embryophyta</taxon>
        <taxon>Tracheophyta</taxon>
        <taxon>Spermatophyta</taxon>
        <taxon>Magnoliopsida</taxon>
        <taxon>Liliopsida</taxon>
        <taxon>Araceae</taxon>
        <taxon>Lemnoideae</taxon>
        <taxon>Spirodela</taxon>
    </lineage>
</organism>
<name>A0A7I8JC91_SPIIN</name>
<feature type="transmembrane region" description="Helical" evidence="10">
    <location>
        <begin position="211"/>
        <end position="231"/>
    </location>
</feature>
<dbReference type="PANTHER" id="PTHR12413:SF2">
    <property type="entry name" value="DOLICHYL PYROPHOSPHATE GLC1MAN9GLCNAC2 ALPHA-1,3-GLUCOSYLTRANSFERASE-RELATED"/>
    <property type="match status" value="1"/>
</dbReference>
<dbReference type="GO" id="GO:0006487">
    <property type="term" value="P:protein N-linked glycosylation"/>
    <property type="evidence" value="ECO:0007669"/>
    <property type="project" value="TreeGrafter"/>
</dbReference>
<dbReference type="GO" id="GO:0042283">
    <property type="term" value="F:dolichyl pyrophosphate Glc1Man9GlcNAc2 alpha-1,3-glucosyltransferase activity"/>
    <property type="evidence" value="ECO:0007669"/>
    <property type="project" value="TreeGrafter"/>
</dbReference>
<evidence type="ECO:0000256" key="1">
    <source>
        <dbReference type="ARBA" id="ARBA00004477"/>
    </source>
</evidence>
<dbReference type="UniPathway" id="UPA00378"/>
<keyword evidence="13" id="KW-1185">Reference proteome</keyword>
<evidence type="ECO:0000256" key="5">
    <source>
        <dbReference type="ARBA" id="ARBA00022679"/>
    </source>
</evidence>
<accession>A0A7I8JC91</accession>
<evidence type="ECO:0000256" key="3">
    <source>
        <dbReference type="ARBA" id="ARBA00008715"/>
    </source>
</evidence>
<feature type="transmembrane region" description="Helical" evidence="10">
    <location>
        <begin position="125"/>
        <end position="142"/>
    </location>
</feature>
<keyword evidence="9 10" id="KW-0472">Membrane</keyword>
<dbReference type="GO" id="GO:0005789">
    <property type="term" value="C:endoplasmic reticulum membrane"/>
    <property type="evidence" value="ECO:0007669"/>
    <property type="project" value="UniProtKB-SubCell"/>
</dbReference>
<feature type="chain" id="PRO_5029474536" description="Alpha-1,3-glucosyltransferase" evidence="11">
    <location>
        <begin position="22"/>
        <end position="499"/>
    </location>
</feature>
<evidence type="ECO:0000313" key="12">
    <source>
        <dbReference type="EMBL" id="CAA2627743.1"/>
    </source>
</evidence>
<keyword evidence="5 10" id="KW-0808">Transferase</keyword>
<feature type="transmembrane region" description="Helical" evidence="10">
    <location>
        <begin position="171"/>
        <end position="191"/>
    </location>
</feature>
<dbReference type="InterPro" id="IPR004856">
    <property type="entry name" value="Glyco_trans_ALG6/ALG8"/>
</dbReference>
<dbReference type="Proteomes" id="UP001189122">
    <property type="component" value="Unassembled WGS sequence"/>
</dbReference>
<feature type="transmembrane region" description="Helical" evidence="10">
    <location>
        <begin position="300"/>
        <end position="321"/>
    </location>
</feature>
<evidence type="ECO:0000256" key="8">
    <source>
        <dbReference type="ARBA" id="ARBA00022989"/>
    </source>
</evidence>
<evidence type="ECO:0000256" key="10">
    <source>
        <dbReference type="RuleBase" id="RU363110"/>
    </source>
</evidence>
<dbReference type="EMBL" id="CACRZD030000010">
    <property type="protein sequence ID" value="CAA6667002.1"/>
    <property type="molecule type" value="Genomic_DNA"/>
</dbReference>